<proteinExistence type="predicted"/>
<reference evidence="1" key="1">
    <citation type="journal article" date="2021" name="Proc. Natl. Acad. Sci. U.S.A.">
        <title>A Catalog of Tens of Thousands of Viruses from Human Metagenomes Reveals Hidden Associations with Chronic Diseases.</title>
        <authorList>
            <person name="Tisza M.J."/>
            <person name="Buck C.B."/>
        </authorList>
    </citation>
    <scope>NUCLEOTIDE SEQUENCE</scope>
    <source>
        <strain evidence="1">CtMOb8</strain>
    </source>
</reference>
<accession>A0A8S5PZ81</accession>
<name>A0A8S5PZ81_9CAUD</name>
<dbReference type="EMBL" id="BK015544">
    <property type="protein sequence ID" value="DAE12202.1"/>
    <property type="molecule type" value="Genomic_DNA"/>
</dbReference>
<evidence type="ECO:0000313" key="1">
    <source>
        <dbReference type="EMBL" id="DAE12202.1"/>
    </source>
</evidence>
<organism evidence="1">
    <name type="scientific">Siphoviridae sp. ctMOb8</name>
    <dbReference type="NCBI Taxonomy" id="2825460"/>
    <lineage>
        <taxon>Viruses</taxon>
        <taxon>Duplodnaviria</taxon>
        <taxon>Heunggongvirae</taxon>
        <taxon>Uroviricota</taxon>
        <taxon>Caudoviricetes</taxon>
    </lineage>
</organism>
<sequence>MIERSVLVHYRTEEAKVFRREHGDRGGCKYGDKYHRPSPWPWCNSITTVTKDNLLCLIFI</sequence>
<protein>
    <submittedName>
        <fullName evidence="1">Uncharacterized protein</fullName>
    </submittedName>
</protein>